<dbReference type="STRING" id="1302250.GCA_001313225_00199"/>
<dbReference type="Proteomes" id="UP000198402">
    <property type="component" value="Unassembled WGS sequence"/>
</dbReference>
<dbReference type="InterPro" id="IPR052537">
    <property type="entry name" value="Extradiol_RC_dioxygenase"/>
</dbReference>
<gene>
    <name evidence="2" type="primary">gloA_1</name>
    <name evidence="2" type="ORF">IWT126_00138</name>
</gene>
<proteinExistence type="predicted"/>
<dbReference type="Pfam" id="PF00903">
    <property type="entry name" value="Glyoxalase"/>
    <property type="match status" value="2"/>
</dbReference>
<evidence type="ECO:0000259" key="1">
    <source>
        <dbReference type="PROSITE" id="PS51819"/>
    </source>
</evidence>
<name>A0A1Z5H3Y2_9LACO</name>
<feature type="domain" description="VOC" evidence="1">
    <location>
        <begin position="145"/>
        <end position="257"/>
    </location>
</feature>
<sequence length="314" mass="35924">MQTHHISLLTKDAKQNIHFYTQVLGLRLVKNSVNQENIHIRHLFYGDYLGTPGSVITFFVVPLLGHRTDGNHFINGFRLAIPTGSKTFWKDRLFDNGITTMETSNELIFNDPDQIPITMVETDNQLTEWQIVPHNGIDPKYQISRFLGTELHVPDVSASQAFFEQLLHLTVTDNIVELEGAEQIKLVATTDFEQVTRFGRGSIDHVALRVANEEELLQYYQLAQEQGWDIEMYRDRGWFKSLYIREPGDNRIELATPTPGFSLDEPILTLGNSLGLPPKFESQRQTIMDYYAKQGIDFSDDGDLSSQDNFNVEN</sequence>
<feature type="domain" description="VOC" evidence="1">
    <location>
        <begin position="2"/>
        <end position="134"/>
    </location>
</feature>
<comment type="caution">
    <text evidence="2">The sequence shown here is derived from an EMBL/GenBank/DDBJ whole genome shotgun (WGS) entry which is preliminary data.</text>
</comment>
<dbReference type="InterPro" id="IPR004360">
    <property type="entry name" value="Glyas_Fos-R_dOase_dom"/>
</dbReference>
<dbReference type="EMBL" id="BCMG01000001">
    <property type="protein sequence ID" value="GAT17881.1"/>
    <property type="molecule type" value="Genomic_DNA"/>
</dbReference>
<dbReference type="OrthoDB" id="9785698at2"/>
<evidence type="ECO:0000313" key="3">
    <source>
        <dbReference type="Proteomes" id="UP000198402"/>
    </source>
</evidence>
<reference evidence="2 3" key="1">
    <citation type="submission" date="2015-11" db="EMBL/GenBank/DDBJ databases">
        <title>Draft genome sequences of new species of the genus Lactobacillus isolated from orchardgrass silage.</title>
        <authorList>
            <person name="Tohno M."/>
            <person name="Tanizawa Y."/>
            <person name="Arita M."/>
        </authorList>
    </citation>
    <scope>NUCLEOTIDE SEQUENCE [LARGE SCALE GENOMIC DNA]</scope>
    <source>
        <strain evidence="2 3">IWT126</strain>
    </source>
</reference>
<dbReference type="Gene3D" id="3.10.180.10">
    <property type="entry name" value="2,3-Dihydroxybiphenyl 1,2-Dioxygenase, domain 1"/>
    <property type="match status" value="2"/>
</dbReference>
<dbReference type="AlphaFoldDB" id="A0A1Z5H3Y2"/>
<dbReference type="PANTHER" id="PTHR36110">
    <property type="entry name" value="RING-CLEAVING DIOXYGENASE MHQE-RELATED"/>
    <property type="match status" value="1"/>
</dbReference>
<dbReference type="SUPFAM" id="SSF54593">
    <property type="entry name" value="Glyoxalase/Bleomycin resistance protein/Dihydroxybiphenyl dioxygenase"/>
    <property type="match status" value="2"/>
</dbReference>
<dbReference type="PROSITE" id="PS51819">
    <property type="entry name" value="VOC"/>
    <property type="match status" value="2"/>
</dbReference>
<dbReference type="RefSeq" id="WP_054653724.1">
    <property type="nucleotide sequence ID" value="NZ_BBFL01000001.1"/>
</dbReference>
<dbReference type="InterPro" id="IPR029068">
    <property type="entry name" value="Glyas_Bleomycin-R_OHBP_Dase"/>
</dbReference>
<organism evidence="2 3">
    <name type="scientific">Secundilactobacillus silagei JCM 19001</name>
    <dbReference type="NCBI Taxonomy" id="1302250"/>
    <lineage>
        <taxon>Bacteria</taxon>
        <taxon>Bacillati</taxon>
        <taxon>Bacillota</taxon>
        <taxon>Bacilli</taxon>
        <taxon>Lactobacillales</taxon>
        <taxon>Lactobacillaceae</taxon>
        <taxon>Secundilactobacillus</taxon>
    </lineage>
</organism>
<evidence type="ECO:0000313" key="2">
    <source>
        <dbReference type="EMBL" id="GAT17881.1"/>
    </source>
</evidence>
<dbReference type="PANTHER" id="PTHR36110:SF4">
    <property type="entry name" value="RING-CLEAVING DIOXYGENASE MHQA-RELATED"/>
    <property type="match status" value="1"/>
</dbReference>
<accession>A0A1Z5H3Y2</accession>
<protein>
    <submittedName>
        <fullName evidence="2">Glyoxalase</fullName>
    </submittedName>
</protein>
<keyword evidence="3" id="KW-1185">Reference proteome</keyword>
<dbReference type="InterPro" id="IPR037523">
    <property type="entry name" value="VOC_core"/>
</dbReference>